<reference evidence="1 2" key="1">
    <citation type="submission" date="2018-12" db="EMBL/GenBank/DDBJ databases">
        <authorList>
            <person name="Yang Y."/>
        </authorList>
    </citation>
    <scope>NUCLEOTIDE SEQUENCE [LARGE SCALE GENOMIC DNA]</scope>
    <source>
        <strain evidence="1 2">L-25-5w-1</strain>
    </source>
</reference>
<dbReference type="EMBL" id="RXMA01000005">
    <property type="protein sequence ID" value="RTR21898.1"/>
    <property type="molecule type" value="Genomic_DNA"/>
</dbReference>
<protein>
    <submittedName>
        <fullName evidence="1">Uncharacterized protein</fullName>
    </submittedName>
</protein>
<evidence type="ECO:0000313" key="1">
    <source>
        <dbReference type="EMBL" id="RTR21898.1"/>
    </source>
</evidence>
<sequence>MPGCFFTMPDELEQFLLESDELQKRRFAAWHRAAARVCDELALNVKNKCDVDGELFALRHDLLEEAFALYLQHLDGFKSAMDMDGSRINHAKISALTIICVLERKPIVNISDAVAHLPNVQFANTFFALTLGASILDIDMERIPVEMRSMLMISMLDLDMVQEGWRNGGIITEPEPPFSFSRRLRMLITIMTLVKAAYASIDTESDEKKANEKS</sequence>
<proteinExistence type="predicted"/>
<comment type="caution">
    <text evidence="1">The sequence shown here is derived from an EMBL/GenBank/DDBJ whole genome shotgun (WGS) entry which is preliminary data.</text>
</comment>
<keyword evidence="2" id="KW-1185">Reference proteome</keyword>
<organism evidence="1 2">
    <name type="scientific">Azospirillum griseum</name>
    <dbReference type="NCBI Taxonomy" id="2496639"/>
    <lineage>
        <taxon>Bacteria</taxon>
        <taxon>Pseudomonadati</taxon>
        <taxon>Pseudomonadota</taxon>
        <taxon>Alphaproteobacteria</taxon>
        <taxon>Rhodospirillales</taxon>
        <taxon>Azospirillaceae</taxon>
        <taxon>Azospirillum</taxon>
    </lineage>
</organism>
<accession>A0A3S0K5W4</accession>
<dbReference type="Proteomes" id="UP000277007">
    <property type="component" value="Unassembled WGS sequence"/>
</dbReference>
<gene>
    <name evidence="1" type="ORF">EJ903_07180</name>
</gene>
<dbReference type="AlphaFoldDB" id="A0A3S0K5W4"/>
<dbReference type="RefSeq" id="WP_126613599.1">
    <property type="nucleotide sequence ID" value="NZ_JBHUCY010000012.1"/>
</dbReference>
<name>A0A3S0K5W4_9PROT</name>
<evidence type="ECO:0000313" key="2">
    <source>
        <dbReference type="Proteomes" id="UP000277007"/>
    </source>
</evidence>